<dbReference type="CDD" id="cd05233">
    <property type="entry name" value="SDR_c"/>
    <property type="match status" value="1"/>
</dbReference>
<dbReference type="PANTHER" id="PTHR44196">
    <property type="entry name" value="DEHYDROGENASE/REDUCTASE SDR FAMILY MEMBER 7B"/>
    <property type="match status" value="1"/>
</dbReference>
<evidence type="ECO:0000256" key="3">
    <source>
        <dbReference type="RuleBase" id="RU000363"/>
    </source>
</evidence>
<dbReference type="PRINTS" id="PR00080">
    <property type="entry name" value="SDRFAMILY"/>
</dbReference>
<dbReference type="Pfam" id="PF00106">
    <property type="entry name" value="adh_short"/>
    <property type="match status" value="1"/>
</dbReference>
<evidence type="ECO:0000313" key="4">
    <source>
        <dbReference type="EMBL" id="GAA1881549.1"/>
    </source>
</evidence>
<proteinExistence type="inferred from homology"/>
<sequence>MQWITEQDLMSITVVTGASSGLGEEFVRALVGRGQRVLAVARRADRLAALREELGESVVPLVQDLGEPGAAEAVALAAAEHGPVELLVANAGRGRLGPFADAPPTELAAMITLNVQVNVELARALVPGMVERGRGGVLLVSSVSGLVPTPWMATYSATKAFLVTFAEALSEELRGTGVRVGAVCPGPVHTEFAGAAGMSMDTAPGARAAAPVVAEALAAFDRGRVVSVPSRMYRASSTLMRLLPRQVGRRAMGQGMSKAALAPTDA</sequence>
<dbReference type="EMBL" id="BAAAQK010000036">
    <property type="protein sequence ID" value="GAA1881549.1"/>
    <property type="molecule type" value="Genomic_DNA"/>
</dbReference>
<keyword evidence="5" id="KW-1185">Reference proteome</keyword>
<dbReference type="PIRSF" id="PIRSF000126">
    <property type="entry name" value="11-beta-HSD1"/>
    <property type="match status" value="1"/>
</dbReference>
<keyword evidence="2" id="KW-0560">Oxidoreductase</keyword>
<reference evidence="4 5" key="1">
    <citation type="journal article" date="2019" name="Int. J. Syst. Evol. Microbiol.">
        <title>The Global Catalogue of Microorganisms (GCM) 10K type strain sequencing project: providing services to taxonomists for standard genome sequencing and annotation.</title>
        <authorList>
            <consortium name="The Broad Institute Genomics Platform"/>
            <consortium name="The Broad Institute Genome Sequencing Center for Infectious Disease"/>
            <person name="Wu L."/>
            <person name="Ma J."/>
        </authorList>
    </citation>
    <scope>NUCLEOTIDE SEQUENCE [LARGE SCALE GENOMIC DNA]</scope>
    <source>
        <strain evidence="4 5">JCM 16009</strain>
    </source>
</reference>
<accession>A0ABN2NPT6</accession>
<protein>
    <submittedName>
        <fullName evidence="4">SDR family oxidoreductase</fullName>
    </submittedName>
</protein>
<name>A0ABN2NPT6_9PSEU</name>
<comment type="similarity">
    <text evidence="1 3">Belongs to the short-chain dehydrogenases/reductases (SDR) family.</text>
</comment>
<gene>
    <name evidence="4" type="ORF">GCM10009836_73490</name>
</gene>
<dbReference type="InterPro" id="IPR036291">
    <property type="entry name" value="NAD(P)-bd_dom_sf"/>
</dbReference>
<evidence type="ECO:0000313" key="5">
    <source>
        <dbReference type="Proteomes" id="UP001500449"/>
    </source>
</evidence>
<comment type="caution">
    <text evidence="4">The sequence shown here is derived from an EMBL/GenBank/DDBJ whole genome shotgun (WGS) entry which is preliminary data.</text>
</comment>
<organism evidence="4 5">
    <name type="scientific">Pseudonocardia ailaonensis</name>
    <dbReference type="NCBI Taxonomy" id="367279"/>
    <lineage>
        <taxon>Bacteria</taxon>
        <taxon>Bacillati</taxon>
        <taxon>Actinomycetota</taxon>
        <taxon>Actinomycetes</taxon>
        <taxon>Pseudonocardiales</taxon>
        <taxon>Pseudonocardiaceae</taxon>
        <taxon>Pseudonocardia</taxon>
    </lineage>
</organism>
<dbReference type="PROSITE" id="PS00061">
    <property type="entry name" value="ADH_SHORT"/>
    <property type="match status" value="1"/>
</dbReference>
<evidence type="ECO:0000256" key="2">
    <source>
        <dbReference type="ARBA" id="ARBA00023002"/>
    </source>
</evidence>
<dbReference type="Proteomes" id="UP001500449">
    <property type="component" value="Unassembled WGS sequence"/>
</dbReference>
<dbReference type="InterPro" id="IPR002347">
    <property type="entry name" value="SDR_fam"/>
</dbReference>
<dbReference type="Gene3D" id="3.40.50.720">
    <property type="entry name" value="NAD(P)-binding Rossmann-like Domain"/>
    <property type="match status" value="1"/>
</dbReference>
<dbReference type="PRINTS" id="PR00081">
    <property type="entry name" value="GDHRDH"/>
</dbReference>
<dbReference type="PANTHER" id="PTHR44196:SF2">
    <property type="entry name" value="SHORT-CHAIN DEHYDROGENASE-RELATED"/>
    <property type="match status" value="1"/>
</dbReference>
<evidence type="ECO:0000256" key="1">
    <source>
        <dbReference type="ARBA" id="ARBA00006484"/>
    </source>
</evidence>
<dbReference type="InterPro" id="IPR020904">
    <property type="entry name" value="Sc_DH/Rdtase_CS"/>
</dbReference>
<dbReference type="SUPFAM" id="SSF51735">
    <property type="entry name" value="NAD(P)-binding Rossmann-fold domains"/>
    <property type="match status" value="1"/>
</dbReference>